<name>A0A8H5JQ69_9HYPO</name>
<evidence type="ECO:0000256" key="1">
    <source>
        <dbReference type="SAM" id="MobiDB-lite"/>
    </source>
</evidence>
<reference evidence="2 3" key="1">
    <citation type="submission" date="2020-05" db="EMBL/GenBank/DDBJ databases">
        <title>Identification and distribution of gene clusters putatively required for synthesis of sphingolipid metabolism inhibitors in phylogenetically diverse species of the filamentous fungus Fusarium.</title>
        <authorList>
            <person name="Kim H.-S."/>
            <person name="Busman M."/>
            <person name="Brown D.W."/>
            <person name="Divon H."/>
            <person name="Uhlig S."/>
            <person name="Proctor R.H."/>
        </authorList>
    </citation>
    <scope>NUCLEOTIDE SEQUENCE [LARGE SCALE GENOMIC DNA]</scope>
    <source>
        <strain evidence="2 3">NRRL 13617</strain>
    </source>
</reference>
<proteinExistence type="predicted"/>
<dbReference type="Proteomes" id="UP000582016">
    <property type="component" value="Unassembled WGS sequence"/>
</dbReference>
<dbReference type="AlphaFoldDB" id="A0A8H5JQ69"/>
<gene>
    <name evidence="2" type="ORF">FPHYL_7213</name>
</gene>
<accession>A0A8H5JQ69</accession>
<dbReference type="EMBL" id="JAAOAQ010000263">
    <property type="protein sequence ID" value="KAF5558872.1"/>
    <property type="molecule type" value="Genomic_DNA"/>
</dbReference>
<feature type="region of interest" description="Disordered" evidence="1">
    <location>
        <begin position="308"/>
        <end position="342"/>
    </location>
</feature>
<evidence type="ECO:0000313" key="3">
    <source>
        <dbReference type="Proteomes" id="UP000582016"/>
    </source>
</evidence>
<dbReference type="OrthoDB" id="5080953at2759"/>
<evidence type="ECO:0000313" key="2">
    <source>
        <dbReference type="EMBL" id="KAF5558872.1"/>
    </source>
</evidence>
<organism evidence="2 3">
    <name type="scientific">Fusarium phyllophilum</name>
    <dbReference type="NCBI Taxonomy" id="47803"/>
    <lineage>
        <taxon>Eukaryota</taxon>
        <taxon>Fungi</taxon>
        <taxon>Dikarya</taxon>
        <taxon>Ascomycota</taxon>
        <taxon>Pezizomycotina</taxon>
        <taxon>Sordariomycetes</taxon>
        <taxon>Hypocreomycetidae</taxon>
        <taxon>Hypocreales</taxon>
        <taxon>Nectriaceae</taxon>
        <taxon>Fusarium</taxon>
        <taxon>Fusarium fujikuroi species complex</taxon>
    </lineage>
</organism>
<keyword evidence="3" id="KW-1185">Reference proteome</keyword>
<sequence>MSLSRGHIQKTLDADAKLKSVTPIIQTLYIDNNVPAWLVSSILEQYFDFEISQGCLRKRFVKKNIKTTGVKKRIRTKNPEERREEVTLSILRSICSVRFTPLLRAQPRLQRYRLHEKAIYSISQLLGSMFVQGSDQTWKSSPVGFVRPDGTELSPDKWRAIEAYCDSISTMLRCNQTKVAQLLLIDLVKNLEGFIDQMNPLFLGRIWKLAMLLHGFDRRAPHLQAVATVIERMRNDSYTIYGPKNPVADILDCIMGVEEADFRITIQIGFQDTLKSLDDKVSDENIMTLNLWSTYAQYFCKPYVKPVKRKPLSSSPAPQPKTFTKAKRKSASESPPYERPSDSIRSDILLLKLKQVRERCFNSERISSEQWRQSDACVRVSHYFAYTAFWVCGETDEAADMARDIIHQTQPIMASHPVWTSRAMAFTVASRIKAANYRKQMEFRACESTLLHAIGLLRTGDNTCRIRAIGLCLTLSSWKREWGEVQGSQEIDELLLGIQGEIEGYDMCQNCKPSLKCEGCSRNKSNCPQCQATRRIRCRTCKGASQRRRNTIKARRELVAFSRIDTSDLIAP</sequence>
<comment type="caution">
    <text evidence="2">The sequence shown here is derived from an EMBL/GenBank/DDBJ whole genome shotgun (WGS) entry which is preliminary data.</text>
</comment>
<protein>
    <submittedName>
        <fullName evidence="2">Uncharacterized protein</fullName>
    </submittedName>
</protein>